<proteinExistence type="predicted"/>
<accession>A0A1H8TLB6</accession>
<reference evidence="2" key="1">
    <citation type="submission" date="2016-10" db="EMBL/GenBank/DDBJ databases">
        <authorList>
            <person name="Varghese N."/>
            <person name="Submissions S."/>
        </authorList>
    </citation>
    <scope>NUCLEOTIDE SEQUENCE [LARGE SCALE GENOMIC DNA]</scope>
    <source>
        <strain evidence="2">Gh-48</strain>
    </source>
</reference>
<keyword evidence="2" id="KW-1185">Reference proteome</keyword>
<dbReference type="AlphaFoldDB" id="A0A1H8TLB6"/>
<sequence length="69" mass="7910">MNKILLKKPHLYLTIAVLRHKKSSLENSKKLLICGTNWDRTSDTRIFSPFGSVCILLNFNSLEVCFLSL</sequence>
<gene>
    <name evidence="1" type="ORF">SAMN05192574_11644</name>
</gene>
<organism evidence="1 2">
    <name type="scientific">Mucilaginibacter gossypiicola</name>
    <dbReference type="NCBI Taxonomy" id="551995"/>
    <lineage>
        <taxon>Bacteria</taxon>
        <taxon>Pseudomonadati</taxon>
        <taxon>Bacteroidota</taxon>
        <taxon>Sphingobacteriia</taxon>
        <taxon>Sphingobacteriales</taxon>
        <taxon>Sphingobacteriaceae</taxon>
        <taxon>Mucilaginibacter</taxon>
    </lineage>
</organism>
<evidence type="ECO:0000313" key="2">
    <source>
        <dbReference type="Proteomes" id="UP000198942"/>
    </source>
</evidence>
<protein>
    <submittedName>
        <fullName evidence="1">Uncharacterized protein</fullName>
    </submittedName>
</protein>
<name>A0A1H8TLB6_9SPHI</name>
<dbReference type="EMBL" id="FOCL01000016">
    <property type="protein sequence ID" value="SEO91850.1"/>
    <property type="molecule type" value="Genomic_DNA"/>
</dbReference>
<evidence type="ECO:0000313" key="1">
    <source>
        <dbReference type="EMBL" id="SEO91850.1"/>
    </source>
</evidence>
<dbReference type="Proteomes" id="UP000198942">
    <property type="component" value="Unassembled WGS sequence"/>
</dbReference>